<gene>
    <name evidence="1" type="ORF">SAMN04487911_1449</name>
</gene>
<accession>A0A1M6MLR8</accession>
<organism evidence="1 2">
    <name type="scientific">Arenibacter nanhaiticus</name>
    <dbReference type="NCBI Taxonomy" id="558155"/>
    <lineage>
        <taxon>Bacteria</taxon>
        <taxon>Pseudomonadati</taxon>
        <taxon>Bacteroidota</taxon>
        <taxon>Flavobacteriia</taxon>
        <taxon>Flavobacteriales</taxon>
        <taxon>Flavobacteriaceae</taxon>
        <taxon>Arenibacter</taxon>
    </lineage>
</organism>
<proteinExistence type="predicted"/>
<dbReference type="AlphaFoldDB" id="A0A1M6MLR8"/>
<dbReference type="OrthoDB" id="700277at2"/>
<dbReference type="EMBL" id="FQYX01000044">
    <property type="protein sequence ID" value="SHJ84431.1"/>
    <property type="molecule type" value="Genomic_DNA"/>
</dbReference>
<evidence type="ECO:0000313" key="1">
    <source>
        <dbReference type="EMBL" id="SHJ84431.1"/>
    </source>
</evidence>
<dbReference type="Proteomes" id="UP000184231">
    <property type="component" value="Unassembled WGS sequence"/>
</dbReference>
<name>A0A1M6MLR8_9FLAO</name>
<reference evidence="1 2" key="1">
    <citation type="submission" date="2016-11" db="EMBL/GenBank/DDBJ databases">
        <authorList>
            <person name="Jaros S."/>
            <person name="Januszkiewicz K."/>
            <person name="Wedrychowicz H."/>
        </authorList>
    </citation>
    <scope>NUCLEOTIDE SEQUENCE [LARGE SCALE GENOMIC DNA]</scope>
    <source>
        <strain evidence="1 2">CGMCC 1.8863</strain>
    </source>
</reference>
<sequence>MRNYSSLQLWLLGLWSVLGYGQETLDTYNPNNYTNGGDKKYTTAQISLQPIALIDVEPDMDNTVNFGIPEGGMEAGLPVSFNSVFEEATNNRLWLNFTYRAINNSNASIIVRTNQPVPKHIKIDVEIINTSDTGDFPKNPRRNKFKIDEKSQTIVWDFGNGYTGDGVNNGYQLEYTLHNKKGKSLPQDFRIIYEIITDKNGKKNKH</sequence>
<protein>
    <submittedName>
        <fullName evidence="1">Uncharacterized protein</fullName>
    </submittedName>
</protein>
<dbReference type="RefSeq" id="WP_072765905.1">
    <property type="nucleotide sequence ID" value="NZ_FQYX01000044.1"/>
</dbReference>
<evidence type="ECO:0000313" key="2">
    <source>
        <dbReference type="Proteomes" id="UP000184231"/>
    </source>
</evidence>
<dbReference type="STRING" id="558155.SAMN04487911_1449"/>
<keyword evidence="2" id="KW-1185">Reference proteome</keyword>